<dbReference type="Proteomes" id="UP000282957">
    <property type="component" value="Unassembled WGS sequence"/>
</dbReference>
<dbReference type="Pfam" id="PF13607">
    <property type="entry name" value="Succ_CoA_lig"/>
    <property type="match status" value="1"/>
</dbReference>
<keyword evidence="3" id="KW-0547">Nucleotide-binding</keyword>
<dbReference type="AlphaFoldDB" id="A0A437MGR4"/>
<evidence type="ECO:0000313" key="5">
    <source>
        <dbReference type="EMBL" id="RVT96812.1"/>
    </source>
</evidence>
<sequence>MGNVMNTNAFASLDPLVRPRSIAIVGASDDATRIGGRPIAYMKSQNFQGTILPVNPKRDTIQGLKAYTDVDALPETPDVGLIAVAGDAVLSSVEALGRKGTKGVIMFTAGYAEMDEDGARRQEELVAVTRKYGMRLLGPNCLGLFNADIGFYPIFSSAFDGGWPLKGRIGIASQSGAYGTHVFSVARNRGLGTPVCVTTGNEADVALGDVLGWMAQAPEVDVILAYAEGIREREKFLAALELARANRKPIVMMKVGRSELGGEAAKSHTASIAGDDAVTDAVLREFGVLRATSTEHALDVAYAATRRVYPVQNTLGVLTVSGGAGVLISDAAEALGFAMPPMPEEAQKVLKGHISFCAPRNPVDCTAQVVNQPALIGTFAESLVVNGGYSSILGFFTQTGGSRMMAPHIRAEMNKVKAQHPDRLWCLSVIAPPEMVREYQDDGFLVFEDPTRAVVALHAMEYFGKAFAARPCSAVALPKVELPDSTPSEAEAKRILAQAGVPAVPEYACAEVHVAVDAAEAMGYPVVLKILSPDILHKSEIGGVLLNVEDAHGVREGFELLLKRAKEHAPNARIEGVLVAKQIKGGTEMAFGIVNDPVFGPVAMVGLGGIFIEVLKDVAFRRCPFSPAEAEEMIRSLKGFALLDGARGRPKADLKALSTALSNLSAFAAAAGPKLASVDINPVFALPDAAYAADAVLEITP</sequence>
<dbReference type="SUPFAM" id="SSF52210">
    <property type="entry name" value="Succinyl-CoA synthetase domains"/>
    <property type="match status" value="2"/>
</dbReference>
<evidence type="ECO:0000259" key="4">
    <source>
        <dbReference type="PROSITE" id="PS50975"/>
    </source>
</evidence>
<dbReference type="SUPFAM" id="SSF56059">
    <property type="entry name" value="Glutathione synthetase ATP-binding domain-like"/>
    <property type="match status" value="1"/>
</dbReference>
<dbReference type="EMBL" id="SACL01000003">
    <property type="protein sequence ID" value="RVT96812.1"/>
    <property type="molecule type" value="Genomic_DNA"/>
</dbReference>
<dbReference type="OrthoDB" id="9807426at2"/>
<proteinExistence type="inferred from homology"/>
<dbReference type="Gene3D" id="3.40.50.261">
    <property type="entry name" value="Succinyl-CoA synthetase domains"/>
    <property type="match status" value="2"/>
</dbReference>
<dbReference type="FunFam" id="3.30.1490.20:FF:000020">
    <property type="entry name" value="Protein lysine acetyltransferase"/>
    <property type="match status" value="1"/>
</dbReference>
<dbReference type="Pfam" id="PF13380">
    <property type="entry name" value="CoA_binding_2"/>
    <property type="match status" value="1"/>
</dbReference>
<keyword evidence="3" id="KW-0067">ATP-binding</keyword>
<dbReference type="GO" id="GO:0046872">
    <property type="term" value="F:metal ion binding"/>
    <property type="evidence" value="ECO:0007669"/>
    <property type="project" value="InterPro"/>
</dbReference>
<gene>
    <name evidence="5" type="ORF">EOD42_10420</name>
</gene>
<evidence type="ECO:0000256" key="1">
    <source>
        <dbReference type="ARBA" id="ARBA00022532"/>
    </source>
</evidence>
<keyword evidence="6" id="KW-1185">Reference proteome</keyword>
<dbReference type="SMART" id="SM00881">
    <property type="entry name" value="CoA_binding"/>
    <property type="match status" value="1"/>
</dbReference>
<dbReference type="InterPro" id="IPR036291">
    <property type="entry name" value="NAD(P)-bd_dom_sf"/>
</dbReference>
<dbReference type="Gene3D" id="3.40.50.720">
    <property type="entry name" value="NAD(P)-binding Rossmann-like Domain"/>
    <property type="match status" value="1"/>
</dbReference>
<protein>
    <submittedName>
        <fullName evidence="5">CoA-binding protein</fullName>
    </submittedName>
</protein>
<dbReference type="PANTHER" id="PTHR42793">
    <property type="entry name" value="COA BINDING DOMAIN CONTAINING PROTEIN"/>
    <property type="match status" value="1"/>
</dbReference>
<dbReference type="PROSITE" id="PS50975">
    <property type="entry name" value="ATP_GRASP"/>
    <property type="match status" value="1"/>
</dbReference>
<dbReference type="InterPro" id="IPR003781">
    <property type="entry name" value="CoA-bd"/>
</dbReference>
<dbReference type="InterPro" id="IPR016102">
    <property type="entry name" value="Succinyl-CoA_synth-like"/>
</dbReference>
<reference evidence="5 6" key="1">
    <citation type="submission" date="2019-01" db="EMBL/GenBank/DDBJ databases">
        <authorList>
            <person name="Chen W.-M."/>
        </authorList>
    </citation>
    <scope>NUCLEOTIDE SEQUENCE [LARGE SCALE GENOMIC DNA]</scope>
    <source>
        <strain evidence="5 6">CCP-6</strain>
    </source>
</reference>
<dbReference type="GO" id="GO:0005524">
    <property type="term" value="F:ATP binding"/>
    <property type="evidence" value="ECO:0007669"/>
    <property type="project" value="UniProtKB-UniRule"/>
</dbReference>
<dbReference type="Gene3D" id="3.30.1490.20">
    <property type="entry name" value="ATP-grasp fold, A domain"/>
    <property type="match status" value="1"/>
</dbReference>
<comment type="similarity">
    <text evidence="2">In the N-terminal section; belongs to the acetate CoA ligase alpha subunit family.</text>
</comment>
<dbReference type="InterPro" id="IPR011761">
    <property type="entry name" value="ATP-grasp"/>
</dbReference>
<evidence type="ECO:0000256" key="3">
    <source>
        <dbReference type="PROSITE-ProRule" id="PRU00409"/>
    </source>
</evidence>
<dbReference type="Pfam" id="PF13549">
    <property type="entry name" value="ATP-grasp_5"/>
    <property type="match status" value="1"/>
</dbReference>
<accession>A0A437MGR4</accession>
<dbReference type="SUPFAM" id="SSF51735">
    <property type="entry name" value="NAD(P)-binding Rossmann-fold domains"/>
    <property type="match status" value="1"/>
</dbReference>
<comment type="caution">
    <text evidence="5">The sequence shown here is derived from an EMBL/GenBank/DDBJ whole genome shotgun (WGS) entry which is preliminary data.</text>
</comment>
<dbReference type="GO" id="GO:0006099">
    <property type="term" value="P:tricarboxylic acid cycle"/>
    <property type="evidence" value="ECO:0007669"/>
    <property type="project" value="UniProtKB-KW"/>
</dbReference>
<name>A0A437MGR4_9PROT</name>
<dbReference type="InterPro" id="IPR013815">
    <property type="entry name" value="ATP_grasp_subdomain_1"/>
</dbReference>
<feature type="domain" description="ATP-grasp" evidence="4">
    <location>
        <begin position="493"/>
        <end position="529"/>
    </location>
</feature>
<dbReference type="Gene3D" id="3.30.470.20">
    <property type="entry name" value="ATP-grasp fold, B domain"/>
    <property type="match status" value="1"/>
</dbReference>
<evidence type="ECO:0000256" key="2">
    <source>
        <dbReference type="ARBA" id="ARBA00060888"/>
    </source>
</evidence>
<organism evidence="5 6">
    <name type="scientific">Rhodovarius crocodyli</name>
    <dbReference type="NCBI Taxonomy" id="1979269"/>
    <lineage>
        <taxon>Bacteria</taxon>
        <taxon>Pseudomonadati</taxon>
        <taxon>Pseudomonadota</taxon>
        <taxon>Alphaproteobacteria</taxon>
        <taxon>Acetobacterales</taxon>
        <taxon>Roseomonadaceae</taxon>
        <taxon>Rhodovarius</taxon>
    </lineage>
</organism>
<keyword evidence="1" id="KW-0816">Tricarboxylic acid cycle</keyword>
<evidence type="ECO:0000313" key="6">
    <source>
        <dbReference type="Proteomes" id="UP000282957"/>
    </source>
</evidence>
<dbReference type="PANTHER" id="PTHR42793:SF4">
    <property type="entry name" value="BLL6376 PROTEIN"/>
    <property type="match status" value="1"/>
</dbReference>
<dbReference type="InterPro" id="IPR032875">
    <property type="entry name" value="Succ_CoA_lig_flav_dom"/>
</dbReference>